<evidence type="ECO:0000256" key="2">
    <source>
        <dbReference type="ARBA" id="ARBA00022723"/>
    </source>
</evidence>
<comment type="cofactor">
    <cofactor evidence="1">
        <name>Mg(2+)</name>
        <dbReference type="ChEBI" id="CHEBI:18420"/>
    </cofactor>
</comment>
<dbReference type="SFLD" id="SFLDS00001">
    <property type="entry name" value="Enolase"/>
    <property type="match status" value="1"/>
</dbReference>
<dbReference type="InterPro" id="IPR029017">
    <property type="entry name" value="Enolase-like_N"/>
</dbReference>
<dbReference type="InterPro" id="IPR029065">
    <property type="entry name" value="Enolase_C-like"/>
</dbReference>
<protein>
    <submittedName>
        <fullName evidence="5">Mandelate racemase/muconate lactonizing enzyme family protein</fullName>
    </submittedName>
</protein>
<evidence type="ECO:0000256" key="1">
    <source>
        <dbReference type="ARBA" id="ARBA00001946"/>
    </source>
</evidence>
<dbReference type="InterPro" id="IPR013341">
    <property type="entry name" value="Mandelate_racemase_N_dom"/>
</dbReference>
<reference evidence="6" key="1">
    <citation type="journal article" date="2019" name="Int. J. Syst. Evol. Microbiol.">
        <title>The Global Catalogue of Microorganisms (GCM) 10K type strain sequencing project: providing services to taxonomists for standard genome sequencing and annotation.</title>
        <authorList>
            <consortium name="The Broad Institute Genomics Platform"/>
            <consortium name="The Broad Institute Genome Sequencing Center for Infectious Disease"/>
            <person name="Wu L."/>
            <person name="Ma J."/>
        </authorList>
    </citation>
    <scope>NUCLEOTIDE SEQUENCE [LARGE SCALE GENOMIC DNA]</scope>
    <source>
        <strain evidence="6">JCM 16544</strain>
    </source>
</reference>
<dbReference type="Pfam" id="PF13378">
    <property type="entry name" value="MR_MLE_C"/>
    <property type="match status" value="1"/>
</dbReference>
<evidence type="ECO:0000313" key="6">
    <source>
        <dbReference type="Proteomes" id="UP001501697"/>
    </source>
</evidence>
<dbReference type="SUPFAM" id="SSF51604">
    <property type="entry name" value="Enolase C-terminal domain-like"/>
    <property type="match status" value="1"/>
</dbReference>
<comment type="caution">
    <text evidence="5">The sequence shown here is derived from an EMBL/GenBank/DDBJ whole genome shotgun (WGS) entry which is preliminary data.</text>
</comment>
<gene>
    <name evidence="5" type="ORF">GCM10022200_16920</name>
</gene>
<dbReference type="PANTHER" id="PTHR13794">
    <property type="entry name" value="ENOLASE SUPERFAMILY, MANDELATE RACEMASE"/>
    <property type="match status" value="1"/>
</dbReference>
<dbReference type="SMART" id="SM00922">
    <property type="entry name" value="MR_MLE"/>
    <property type="match status" value="1"/>
</dbReference>
<evidence type="ECO:0000259" key="4">
    <source>
        <dbReference type="SMART" id="SM00922"/>
    </source>
</evidence>
<sequence>MAEPDSAQHRIASVEVVLVDTPAVSPAFVWRQGLPGSDGAGVEGWLVVTTDSGLRGFAHSRRGVILNDVVERRLRRELVGQDALAREYLWHRIWEIDRIESMPLHLLGVVDVALWDIGAKAAGVPLYMLLGSFRESIPAYASTVTFDDIPEFLDVADQCRDLGYPAIKLHAWGDPRKDAALAGALRERVGDDMDLMYDGSAGFDLADALYVGRALSHYGYLWYEEPMREHSVTAYKALADRVDIPLLVAETSGGAHMNTGDFIASGCAAAVRTSSALKGGVTGAMRIAHLADSFLLRAEVHGGGLVNTHLCMSISNTTYYESLVSSSVVERERAVGADGLVRAPTAAGVGWEAEWSAWGAPDGIDA</sequence>
<accession>A0ABP7AL25</accession>
<dbReference type="RefSeq" id="WP_344737560.1">
    <property type="nucleotide sequence ID" value="NZ_BAAAYU010000005.1"/>
</dbReference>
<dbReference type="InterPro" id="IPR036849">
    <property type="entry name" value="Enolase-like_C_sf"/>
</dbReference>
<keyword evidence="3" id="KW-0460">Magnesium</keyword>
<dbReference type="InterPro" id="IPR013342">
    <property type="entry name" value="Mandelate_racemase_C"/>
</dbReference>
<dbReference type="SUPFAM" id="SSF54826">
    <property type="entry name" value="Enolase N-terminal domain-like"/>
    <property type="match status" value="1"/>
</dbReference>
<dbReference type="Proteomes" id="UP001501697">
    <property type="component" value="Unassembled WGS sequence"/>
</dbReference>
<evidence type="ECO:0000313" key="5">
    <source>
        <dbReference type="EMBL" id="GAA3634323.1"/>
    </source>
</evidence>
<proteinExistence type="predicted"/>
<dbReference type="PANTHER" id="PTHR13794:SF58">
    <property type="entry name" value="MITOCHONDRIAL ENOLASE SUPERFAMILY MEMBER 1"/>
    <property type="match status" value="1"/>
</dbReference>
<dbReference type="InterPro" id="IPR046945">
    <property type="entry name" value="RHMD-like"/>
</dbReference>
<keyword evidence="2" id="KW-0479">Metal-binding</keyword>
<dbReference type="Gene3D" id="3.20.20.120">
    <property type="entry name" value="Enolase-like C-terminal domain"/>
    <property type="match status" value="1"/>
</dbReference>
<dbReference type="Gene3D" id="3.30.390.10">
    <property type="entry name" value="Enolase-like, N-terminal domain"/>
    <property type="match status" value="1"/>
</dbReference>
<dbReference type="Pfam" id="PF02746">
    <property type="entry name" value="MR_MLE_N"/>
    <property type="match status" value="1"/>
</dbReference>
<organism evidence="5 6">
    <name type="scientific">Microbacterium awajiense</name>
    <dbReference type="NCBI Taxonomy" id="415214"/>
    <lineage>
        <taxon>Bacteria</taxon>
        <taxon>Bacillati</taxon>
        <taxon>Actinomycetota</taxon>
        <taxon>Actinomycetes</taxon>
        <taxon>Micrococcales</taxon>
        <taxon>Microbacteriaceae</taxon>
        <taxon>Microbacterium</taxon>
    </lineage>
</organism>
<feature type="domain" description="Mandelate racemase/muconate lactonizing enzyme C-terminal" evidence="4">
    <location>
        <begin position="149"/>
        <end position="245"/>
    </location>
</feature>
<dbReference type="EMBL" id="BAAAYU010000005">
    <property type="protein sequence ID" value="GAA3634323.1"/>
    <property type="molecule type" value="Genomic_DNA"/>
</dbReference>
<keyword evidence="6" id="KW-1185">Reference proteome</keyword>
<name>A0ABP7AL25_9MICO</name>
<evidence type="ECO:0000256" key="3">
    <source>
        <dbReference type="ARBA" id="ARBA00022842"/>
    </source>
</evidence>